<accession>A0A4R5KPU7</accession>
<gene>
    <name evidence="1" type="ORF">E1757_13440</name>
</gene>
<dbReference type="Proteomes" id="UP000295636">
    <property type="component" value="Unassembled WGS sequence"/>
</dbReference>
<comment type="caution">
    <text evidence="1">The sequence shown here is derived from an EMBL/GenBank/DDBJ whole genome shotgun (WGS) entry which is preliminary data.</text>
</comment>
<keyword evidence="2" id="KW-1185">Reference proteome</keyword>
<dbReference type="EMBL" id="SMRT01000005">
    <property type="protein sequence ID" value="TDF97606.1"/>
    <property type="molecule type" value="Genomic_DNA"/>
</dbReference>
<proteinExistence type="predicted"/>
<name>A0A4R5KPU7_9BACL</name>
<dbReference type="AlphaFoldDB" id="A0A4R5KPU7"/>
<organism evidence="1 2">
    <name type="scientific">Paenibacillus piri</name>
    <dbReference type="NCBI Taxonomy" id="2547395"/>
    <lineage>
        <taxon>Bacteria</taxon>
        <taxon>Bacillati</taxon>
        <taxon>Bacillota</taxon>
        <taxon>Bacilli</taxon>
        <taxon>Bacillales</taxon>
        <taxon>Paenibacillaceae</taxon>
        <taxon>Paenibacillus</taxon>
    </lineage>
</organism>
<evidence type="ECO:0008006" key="3">
    <source>
        <dbReference type="Google" id="ProtNLM"/>
    </source>
</evidence>
<protein>
    <recommendedName>
        <fullName evidence="3">DUF3196 domain-containing protein</fullName>
    </recommendedName>
</protein>
<evidence type="ECO:0000313" key="1">
    <source>
        <dbReference type="EMBL" id="TDF97606.1"/>
    </source>
</evidence>
<dbReference type="RefSeq" id="WP_133228831.1">
    <property type="nucleotide sequence ID" value="NZ_SMRT01000005.1"/>
</dbReference>
<sequence length="304" mass="35338">MTGRPSDNVILFPKTVEYYQFELTRMLETERYGEAIRLLQHLLSFQHQDERVREEWLALLDWLKTMFPEELLSQAEHEEEELTEAELLRNHLSAKERDDEGYALKLLDMLDQPQSVENMMLALDQLAFLEHAAINGRLGKWITAREQHPSIQFKVLQTLKNRGVTGPLQMTKHGETFVVDVEDTPVSFADFPAPVTEIIDRVQDISELTQPALAYFAQETWNEFLAFIYGTALYRQILRQDQACADVWAAAFHLVLLENIFQNGDKEEILDLYGITSDLMFQWEQAYRMIQLFADLTFSRSRGG</sequence>
<dbReference type="OrthoDB" id="2677436at2"/>
<evidence type="ECO:0000313" key="2">
    <source>
        <dbReference type="Proteomes" id="UP000295636"/>
    </source>
</evidence>
<reference evidence="1 2" key="1">
    <citation type="submission" date="2019-03" db="EMBL/GenBank/DDBJ databases">
        <title>This is whole genome sequence of Paenibacillus sp MS74 strain.</title>
        <authorList>
            <person name="Trinh H.N."/>
        </authorList>
    </citation>
    <scope>NUCLEOTIDE SEQUENCE [LARGE SCALE GENOMIC DNA]</scope>
    <source>
        <strain evidence="1 2">MS74</strain>
    </source>
</reference>